<organism evidence="2 3">
    <name type="scientific">Macrostomum lignano</name>
    <dbReference type="NCBI Taxonomy" id="282301"/>
    <lineage>
        <taxon>Eukaryota</taxon>
        <taxon>Metazoa</taxon>
        <taxon>Spiralia</taxon>
        <taxon>Lophotrochozoa</taxon>
        <taxon>Platyhelminthes</taxon>
        <taxon>Rhabditophora</taxon>
        <taxon>Macrostomorpha</taxon>
        <taxon>Macrostomida</taxon>
        <taxon>Macrostomidae</taxon>
        <taxon>Macrostomum</taxon>
    </lineage>
</organism>
<dbReference type="PANTHER" id="PTHR14787:SF1">
    <property type="entry name" value="ATPASE PAAT"/>
    <property type="match status" value="1"/>
</dbReference>
<feature type="coiled-coil region" evidence="1">
    <location>
        <begin position="243"/>
        <end position="270"/>
    </location>
</feature>
<evidence type="ECO:0000313" key="3">
    <source>
        <dbReference type="Proteomes" id="UP000215902"/>
    </source>
</evidence>
<dbReference type="Proteomes" id="UP000215902">
    <property type="component" value="Unassembled WGS sequence"/>
</dbReference>
<keyword evidence="3" id="KW-1185">Reference proteome</keyword>
<dbReference type="Pfam" id="PF14958">
    <property type="entry name" value="PAAT-like"/>
    <property type="match status" value="1"/>
</dbReference>
<accession>A0A267FKC1</accession>
<protein>
    <submittedName>
        <fullName evidence="2">Uncharacterized protein</fullName>
    </submittedName>
</protein>
<evidence type="ECO:0000313" key="2">
    <source>
        <dbReference type="EMBL" id="PAA73654.1"/>
    </source>
</evidence>
<dbReference type="EMBL" id="NIVC01001000">
    <property type="protein sequence ID" value="PAA73654.1"/>
    <property type="molecule type" value="Genomic_DNA"/>
</dbReference>
<sequence>MSCNSFTSWEIQDNLKLRSVVTEKIVEKPAAKAQSANAAKENEIKLSEIGIPEHSVTLRPFLHPELTDASRDACELRLLCEPHLNLSIRRLTVVATARNTEFYDRKGEYIQTVRGLNIPGTDWYRFLYCSAEPCYEVKLKFLSLMQPGSLLLGNVEVHLESHTWPAQLADAAAAQSVPSLLERLSEVELSPHARSVLNLLCAANQQQQQQQQQQLNYRQGAVMNLQQQQQTASAVAHLRSWLETRLEAMENRLNQRLDRIENQLAALALAGNNSIAKEPEAKGDSS</sequence>
<dbReference type="OrthoDB" id="5981473at2759"/>
<gene>
    <name evidence="2" type="ORF">BOX15_Mlig016647g2</name>
</gene>
<dbReference type="PANTHER" id="PTHR14787">
    <property type="entry name" value="C10ORF188 FAMILY MEMBER"/>
    <property type="match status" value="1"/>
</dbReference>
<reference evidence="2 3" key="1">
    <citation type="submission" date="2017-06" db="EMBL/GenBank/DDBJ databases">
        <title>A platform for efficient transgenesis in Macrostomum lignano, a flatworm model organism for stem cell research.</title>
        <authorList>
            <person name="Berezikov E."/>
        </authorList>
    </citation>
    <scope>NUCLEOTIDE SEQUENCE [LARGE SCALE GENOMIC DNA]</scope>
    <source>
        <strain evidence="2">DV1</strain>
        <tissue evidence="2">Whole organism</tissue>
    </source>
</reference>
<dbReference type="AlphaFoldDB" id="A0A267FKC1"/>
<comment type="caution">
    <text evidence="2">The sequence shown here is derived from an EMBL/GenBank/DDBJ whole genome shotgun (WGS) entry which is preliminary data.</text>
</comment>
<name>A0A267FKC1_9PLAT</name>
<dbReference type="InterPro" id="IPR028043">
    <property type="entry name" value="PAAT-like"/>
</dbReference>
<proteinExistence type="predicted"/>
<evidence type="ECO:0000256" key="1">
    <source>
        <dbReference type="SAM" id="Coils"/>
    </source>
</evidence>
<keyword evidence="1" id="KW-0175">Coiled coil</keyword>